<evidence type="ECO:0000313" key="3">
    <source>
        <dbReference type="Proteomes" id="UP000476176"/>
    </source>
</evidence>
<feature type="region of interest" description="Disordered" evidence="1">
    <location>
        <begin position="46"/>
        <end position="98"/>
    </location>
</feature>
<dbReference type="AlphaFoldDB" id="A0A6G0NDM0"/>
<protein>
    <submittedName>
        <fullName evidence="2">Uncharacterized protein</fullName>
    </submittedName>
</protein>
<organism evidence="2 3">
    <name type="scientific">Phytophthora fragariae</name>
    <dbReference type="NCBI Taxonomy" id="53985"/>
    <lineage>
        <taxon>Eukaryota</taxon>
        <taxon>Sar</taxon>
        <taxon>Stramenopiles</taxon>
        <taxon>Oomycota</taxon>
        <taxon>Peronosporomycetes</taxon>
        <taxon>Peronosporales</taxon>
        <taxon>Peronosporaceae</taxon>
        <taxon>Phytophthora</taxon>
    </lineage>
</organism>
<dbReference type="EMBL" id="QXGC01001404">
    <property type="protein sequence ID" value="KAE9203687.1"/>
    <property type="molecule type" value="Genomic_DNA"/>
</dbReference>
<gene>
    <name evidence="2" type="ORF">PF004_g18068</name>
</gene>
<evidence type="ECO:0000313" key="2">
    <source>
        <dbReference type="EMBL" id="KAE9203687.1"/>
    </source>
</evidence>
<proteinExistence type="predicted"/>
<comment type="caution">
    <text evidence="2">The sequence shown here is derived from an EMBL/GenBank/DDBJ whole genome shotgun (WGS) entry which is preliminary data.</text>
</comment>
<dbReference type="Proteomes" id="UP000476176">
    <property type="component" value="Unassembled WGS sequence"/>
</dbReference>
<evidence type="ECO:0000256" key="1">
    <source>
        <dbReference type="SAM" id="MobiDB-lite"/>
    </source>
</evidence>
<reference evidence="2 3" key="1">
    <citation type="submission" date="2018-09" db="EMBL/GenBank/DDBJ databases">
        <title>Genomic investigation of the strawberry pathogen Phytophthora fragariae indicates pathogenicity is determined by transcriptional variation in three key races.</title>
        <authorList>
            <person name="Adams T.M."/>
            <person name="Armitage A.D."/>
            <person name="Sobczyk M.K."/>
            <person name="Bates H.J."/>
            <person name="Dunwell J.M."/>
            <person name="Nellist C.F."/>
            <person name="Harrison R.J."/>
        </authorList>
    </citation>
    <scope>NUCLEOTIDE SEQUENCE [LARGE SCALE GENOMIC DNA]</scope>
    <source>
        <strain evidence="2 3">BC-23</strain>
    </source>
</reference>
<accession>A0A6G0NDM0</accession>
<feature type="compositionally biased region" description="Basic and acidic residues" evidence="1">
    <location>
        <begin position="55"/>
        <end position="73"/>
    </location>
</feature>
<name>A0A6G0NDM0_9STRA</name>
<sequence length="98" mass="10889">MRDRSSVPAAFRDVAAPSDVQDLVVSVAFEAHTRLIVFKLGERLAKRSTAPTKRQSTELGDRSEPSAKERVDQQRQGSLAQVEAVPNESNQDGHKERF</sequence>